<protein>
    <recommendedName>
        <fullName evidence="2">DUF2480 family protein</fullName>
    </recommendedName>
</protein>
<proteinExistence type="predicted"/>
<reference evidence="1" key="1">
    <citation type="submission" date="2018-05" db="EMBL/GenBank/DDBJ databases">
        <authorList>
            <person name="Lanie J.A."/>
            <person name="Ng W.-L."/>
            <person name="Kazmierczak K.M."/>
            <person name="Andrzejewski T.M."/>
            <person name="Davidsen T.M."/>
            <person name="Wayne K.J."/>
            <person name="Tettelin H."/>
            <person name="Glass J.I."/>
            <person name="Rusch D."/>
            <person name="Podicherti R."/>
            <person name="Tsui H.-C.T."/>
            <person name="Winkler M.E."/>
        </authorList>
    </citation>
    <scope>NUCLEOTIDE SEQUENCE</scope>
</reference>
<dbReference type="InterPro" id="IPR018914">
    <property type="entry name" value="DUF2480"/>
</dbReference>
<evidence type="ECO:0000313" key="1">
    <source>
        <dbReference type="EMBL" id="SUZ64875.1"/>
    </source>
</evidence>
<dbReference type="AlphaFoldDB" id="A0A381PD00"/>
<dbReference type="EMBL" id="UINC01000945">
    <property type="protein sequence ID" value="SUZ64875.1"/>
    <property type="molecule type" value="Genomic_DNA"/>
</dbReference>
<organism evidence="1">
    <name type="scientific">marine metagenome</name>
    <dbReference type="NCBI Taxonomy" id="408172"/>
    <lineage>
        <taxon>unclassified sequences</taxon>
        <taxon>metagenomes</taxon>
        <taxon>ecological metagenomes</taxon>
    </lineage>
</organism>
<evidence type="ECO:0008006" key="2">
    <source>
        <dbReference type="Google" id="ProtNLM"/>
    </source>
</evidence>
<gene>
    <name evidence="1" type="ORF">METZ01_LOCUS17729</name>
</gene>
<accession>A0A381PD00</accession>
<dbReference type="Pfam" id="PF10652">
    <property type="entry name" value="DUF2480"/>
    <property type="match status" value="1"/>
</dbReference>
<sequence length="170" mass="19724">MSKKIINKVANSKLKSIDLDNLIPVNERVVFDLKNWLKDELILIEKDFREAVKNHDWQQYKGKFISIQCSNHAIVPDWAFMLISNSLKENKIENFIGSLEVMEHIIVRNIIYSLDLKEYENKTVIIKGCSKKSIPKSSYSFLIERLQPITNKIMFGEACSSVPIFKNSMN</sequence>
<name>A0A381PD00_9ZZZZ</name>